<dbReference type="KEGG" id="pchm:VFPPC_18128"/>
<reference evidence="1 2" key="1">
    <citation type="journal article" date="2016" name="PLoS Pathog.">
        <title>Biosynthesis of antibiotic leucinostatins in bio-control fungus Purpureocillium lilacinum and their inhibition on phytophthora revealed by genome mining.</title>
        <authorList>
            <person name="Wang G."/>
            <person name="Liu Z."/>
            <person name="Lin R."/>
            <person name="Li E."/>
            <person name="Mao Z."/>
            <person name="Ling J."/>
            <person name="Yang Y."/>
            <person name="Yin W.B."/>
            <person name="Xie B."/>
        </authorList>
    </citation>
    <scope>NUCLEOTIDE SEQUENCE [LARGE SCALE GENOMIC DNA]</scope>
    <source>
        <strain evidence="1">170</strain>
    </source>
</reference>
<name>A0A219ARA8_METCM</name>
<accession>A0A219ARA8</accession>
<dbReference type="AlphaFoldDB" id="A0A219ARA8"/>
<gene>
    <name evidence="1" type="ORF">VFPPC_18128</name>
</gene>
<evidence type="ECO:0000313" key="2">
    <source>
        <dbReference type="Proteomes" id="UP000078397"/>
    </source>
</evidence>
<dbReference type="Proteomes" id="UP000078397">
    <property type="component" value="Unassembled WGS sequence"/>
</dbReference>
<keyword evidence="2" id="KW-1185">Reference proteome</keyword>
<proteinExistence type="predicted"/>
<protein>
    <submittedName>
        <fullName evidence="1">Uncharacterized protein</fullName>
    </submittedName>
</protein>
<evidence type="ECO:0000313" key="1">
    <source>
        <dbReference type="EMBL" id="OWT42715.1"/>
    </source>
</evidence>
<comment type="caution">
    <text evidence="1">The sequence shown here is derived from an EMBL/GenBank/DDBJ whole genome shotgun (WGS) entry which is preliminary data.</text>
</comment>
<dbReference type="GeneID" id="33936993"/>
<sequence length="105" mass="11801">MYAFVLAICLGEVDGPFEAALIMVISGRPCERCIHTACRWPYWAPVPSVLTQLRCLACCREHNFQYSFISGPRWVCSADMPICQPCYNSQIGSLHIDCWPDSLGI</sequence>
<dbReference type="EMBL" id="LSBJ02000007">
    <property type="protein sequence ID" value="OWT42715.1"/>
    <property type="molecule type" value="Genomic_DNA"/>
</dbReference>
<dbReference type="RefSeq" id="XP_022285196.1">
    <property type="nucleotide sequence ID" value="XM_022429784.1"/>
</dbReference>
<organism evidence="1 2">
    <name type="scientific">Pochonia chlamydosporia 170</name>
    <dbReference type="NCBI Taxonomy" id="1380566"/>
    <lineage>
        <taxon>Eukaryota</taxon>
        <taxon>Fungi</taxon>
        <taxon>Dikarya</taxon>
        <taxon>Ascomycota</taxon>
        <taxon>Pezizomycotina</taxon>
        <taxon>Sordariomycetes</taxon>
        <taxon>Hypocreomycetidae</taxon>
        <taxon>Hypocreales</taxon>
        <taxon>Clavicipitaceae</taxon>
        <taxon>Pochonia</taxon>
    </lineage>
</organism>